<reference evidence="2 3" key="1">
    <citation type="submission" date="2018-08" db="EMBL/GenBank/DDBJ databases">
        <title>Fibrisoma montanum sp. nov., isolated from Danxia mountain soil.</title>
        <authorList>
            <person name="Huang Y."/>
        </authorList>
    </citation>
    <scope>NUCLEOTIDE SEQUENCE [LARGE SCALE GENOMIC DNA]</scope>
    <source>
        <strain evidence="2 3">HYT19</strain>
    </source>
</reference>
<dbReference type="PANTHER" id="PTHR33169:SF14">
    <property type="entry name" value="TRANSCRIPTIONAL REGULATOR RV3488"/>
    <property type="match status" value="1"/>
</dbReference>
<feature type="domain" description="Transcription regulator PadR N-terminal" evidence="1">
    <location>
        <begin position="18"/>
        <end position="89"/>
    </location>
</feature>
<dbReference type="AlphaFoldDB" id="A0A418MIM2"/>
<dbReference type="InterPro" id="IPR005149">
    <property type="entry name" value="Tscrpt_reg_PadR_N"/>
</dbReference>
<dbReference type="InterPro" id="IPR052509">
    <property type="entry name" value="Metal_resp_DNA-bind_regulator"/>
</dbReference>
<evidence type="ECO:0000313" key="3">
    <source>
        <dbReference type="Proteomes" id="UP000283523"/>
    </source>
</evidence>
<gene>
    <name evidence="2" type="ORF">DYU11_02875</name>
</gene>
<dbReference type="InterPro" id="IPR036390">
    <property type="entry name" value="WH_DNA-bd_sf"/>
</dbReference>
<comment type="caution">
    <text evidence="2">The sequence shown here is derived from an EMBL/GenBank/DDBJ whole genome shotgun (WGS) entry which is preliminary data.</text>
</comment>
<name>A0A418MIM2_9BACT</name>
<organism evidence="2 3">
    <name type="scientific">Fibrisoma montanum</name>
    <dbReference type="NCBI Taxonomy" id="2305895"/>
    <lineage>
        <taxon>Bacteria</taxon>
        <taxon>Pseudomonadati</taxon>
        <taxon>Bacteroidota</taxon>
        <taxon>Cytophagia</taxon>
        <taxon>Cytophagales</taxon>
        <taxon>Spirosomataceae</taxon>
        <taxon>Fibrisoma</taxon>
    </lineage>
</organism>
<dbReference type="RefSeq" id="WP_119666123.1">
    <property type="nucleotide sequence ID" value="NZ_QXED01000001.1"/>
</dbReference>
<dbReference type="EMBL" id="QXED01000001">
    <property type="protein sequence ID" value="RIV27272.1"/>
    <property type="molecule type" value="Genomic_DNA"/>
</dbReference>
<evidence type="ECO:0000259" key="1">
    <source>
        <dbReference type="Pfam" id="PF03551"/>
    </source>
</evidence>
<dbReference type="SUPFAM" id="SSF46785">
    <property type="entry name" value="Winged helix' DNA-binding domain"/>
    <property type="match status" value="1"/>
</dbReference>
<dbReference type="OrthoDB" id="9808017at2"/>
<accession>A0A418MIM2</accession>
<evidence type="ECO:0000313" key="2">
    <source>
        <dbReference type="EMBL" id="RIV27272.1"/>
    </source>
</evidence>
<dbReference type="Proteomes" id="UP000283523">
    <property type="component" value="Unassembled WGS sequence"/>
</dbReference>
<keyword evidence="3" id="KW-1185">Reference proteome</keyword>
<sequence length="116" mass="12925">MNNGTNSQLLKGSLSVVILRLLEEREKMYGYEITQKVKELTAGEMAITEGALYPALHKLEAEGLLTTEIQVVDGRARKYYSLTKDGHREAVSRVSELTAFLQNLQTILNVGFKPAL</sequence>
<dbReference type="InterPro" id="IPR036388">
    <property type="entry name" value="WH-like_DNA-bd_sf"/>
</dbReference>
<dbReference type="PANTHER" id="PTHR33169">
    <property type="entry name" value="PADR-FAMILY TRANSCRIPTIONAL REGULATOR"/>
    <property type="match status" value="1"/>
</dbReference>
<proteinExistence type="predicted"/>
<dbReference type="Pfam" id="PF03551">
    <property type="entry name" value="PadR"/>
    <property type="match status" value="1"/>
</dbReference>
<protein>
    <submittedName>
        <fullName evidence="2">PadR family transcriptional regulator</fullName>
    </submittedName>
</protein>
<dbReference type="Gene3D" id="1.10.10.10">
    <property type="entry name" value="Winged helix-like DNA-binding domain superfamily/Winged helix DNA-binding domain"/>
    <property type="match status" value="1"/>
</dbReference>